<gene>
    <name evidence="1" type="ORF">MLD38_032809</name>
</gene>
<comment type="caution">
    <text evidence="1">The sequence shown here is derived from an EMBL/GenBank/DDBJ whole genome shotgun (WGS) entry which is preliminary data.</text>
</comment>
<evidence type="ECO:0000313" key="1">
    <source>
        <dbReference type="EMBL" id="KAI4319177.1"/>
    </source>
</evidence>
<sequence length="303" mass="35813">MALSMDWNAESYPTSKDFVAVPLFSSFFFALRFFLDSFVFEPLARRLLFGKDSGKLDLATKEGRKKIAKFKESAWKFVYFLSAELLAVYVSYDEPWLTSTKYFWVGPGNQTWPDQKIKLKLKFLYLYSAGFYVYSIFALVFWETRRSDFWISMAHHVISFALLFFSHIFRFVRVGSIILPIHDATDSFLEMAKMSRYSGYDGLGSLFFLSFVIAWTILRMGYFPFWILYSTSYEVVLYFDKEKHAAEGPLYYYVFNTLLYMLFVFNFYWWLLMLRMVKAQIQARGQLSDDVRSDSEGEDDHTD</sequence>
<protein>
    <submittedName>
        <fullName evidence="1">Uncharacterized protein</fullName>
    </submittedName>
</protein>
<keyword evidence="2" id="KW-1185">Reference proteome</keyword>
<organism evidence="1 2">
    <name type="scientific">Melastoma candidum</name>
    <dbReference type="NCBI Taxonomy" id="119954"/>
    <lineage>
        <taxon>Eukaryota</taxon>
        <taxon>Viridiplantae</taxon>
        <taxon>Streptophyta</taxon>
        <taxon>Embryophyta</taxon>
        <taxon>Tracheophyta</taxon>
        <taxon>Spermatophyta</taxon>
        <taxon>Magnoliopsida</taxon>
        <taxon>eudicotyledons</taxon>
        <taxon>Gunneridae</taxon>
        <taxon>Pentapetalae</taxon>
        <taxon>rosids</taxon>
        <taxon>malvids</taxon>
        <taxon>Myrtales</taxon>
        <taxon>Melastomataceae</taxon>
        <taxon>Melastomatoideae</taxon>
        <taxon>Melastomateae</taxon>
        <taxon>Melastoma</taxon>
    </lineage>
</organism>
<proteinExistence type="predicted"/>
<name>A0ACB9M4Q8_9MYRT</name>
<dbReference type="Proteomes" id="UP001057402">
    <property type="component" value="Chromosome 10"/>
</dbReference>
<dbReference type="EMBL" id="CM042889">
    <property type="protein sequence ID" value="KAI4319177.1"/>
    <property type="molecule type" value="Genomic_DNA"/>
</dbReference>
<reference evidence="2" key="1">
    <citation type="journal article" date="2023" name="Front. Plant Sci.">
        <title>Chromosomal-level genome assembly of Melastoma candidum provides insights into trichome evolution.</title>
        <authorList>
            <person name="Zhong Y."/>
            <person name="Wu W."/>
            <person name="Sun C."/>
            <person name="Zou P."/>
            <person name="Liu Y."/>
            <person name="Dai S."/>
            <person name="Zhou R."/>
        </authorList>
    </citation>
    <scope>NUCLEOTIDE SEQUENCE [LARGE SCALE GENOMIC DNA]</scope>
</reference>
<evidence type="ECO:0000313" key="2">
    <source>
        <dbReference type="Proteomes" id="UP001057402"/>
    </source>
</evidence>
<accession>A0ACB9M4Q8</accession>